<feature type="region of interest" description="Disordered" evidence="3">
    <location>
        <begin position="187"/>
        <end position="229"/>
    </location>
</feature>
<evidence type="ECO:0000259" key="4">
    <source>
        <dbReference type="PROSITE" id="PS50893"/>
    </source>
</evidence>
<evidence type="ECO:0000256" key="1">
    <source>
        <dbReference type="ARBA" id="ARBA00022741"/>
    </source>
</evidence>
<name>A0A838CRW9_9BACI</name>
<dbReference type="CDD" id="cd03221">
    <property type="entry name" value="ABCF_EF-3"/>
    <property type="match status" value="2"/>
</dbReference>
<protein>
    <submittedName>
        <fullName evidence="5">ABC-F family ATP-binding cassette domain-containing protein</fullName>
    </submittedName>
</protein>
<dbReference type="InterPro" id="IPR003439">
    <property type="entry name" value="ABC_transporter-like_ATP-bd"/>
</dbReference>
<dbReference type="RefSeq" id="WP_181471604.1">
    <property type="nucleotide sequence ID" value="NZ_JACEFG010000001.1"/>
</dbReference>
<comment type="caution">
    <text evidence="5">The sequence shown here is derived from an EMBL/GenBank/DDBJ whole genome shotgun (WGS) entry which is preliminary data.</text>
</comment>
<dbReference type="Gene3D" id="3.40.50.300">
    <property type="entry name" value="P-loop containing nucleotide triphosphate hydrolases"/>
    <property type="match status" value="3"/>
</dbReference>
<evidence type="ECO:0000313" key="5">
    <source>
        <dbReference type="EMBL" id="MBA2174618.1"/>
    </source>
</evidence>
<dbReference type="Pfam" id="PF00005">
    <property type="entry name" value="ABC_tran"/>
    <property type="match status" value="2"/>
</dbReference>
<dbReference type="PANTHER" id="PTHR42855">
    <property type="entry name" value="ABC TRANSPORTER ATP-BINDING SUBUNIT"/>
    <property type="match status" value="1"/>
</dbReference>
<dbReference type="InterPro" id="IPR027417">
    <property type="entry name" value="P-loop_NTPase"/>
</dbReference>
<evidence type="ECO:0000313" key="6">
    <source>
        <dbReference type="Proteomes" id="UP000571017"/>
    </source>
</evidence>
<feature type="compositionally biased region" description="Basic and acidic residues" evidence="3">
    <location>
        <begin position="187"/>
        <end position="200"/>
    </location>
</feature>
<evidence type="ECO:0000256" key="2">
    <source>
        <dbReference type="ARBA" id="ARBA00022840"/>
    </source>
</evidence>
<dbReference type="EMBL" id="JACEFG010000001">
    <property type="protein sequence ID" value="MBA2174618.1"/>
    <property type="molecule type" value="Genomic_DNA"/>
</dbReference>
<dbReference type="GO" id="GO:0016887">
    <property type="term" value="F:ATP hydrolysis activity"/>
    <property type="evidence" value="ECO:0007669"/>
    <property type="project" value="InterPro"/>
</dbReference>
<dbReference type="PROSITE" id="PS00211">
    <property type="entry name" value="ABC_TRANSPORTER_1"/>
    <property type="match status" value="1"/>
</dbReference>
<dbReference type="NCBIfam" id="NF000355">
    <property type="entry name" value="ribo_prot_ABC_F"/>
    <property type="match status" value="1"/>
</dbReference>
<gene>
    <name evidence="5" type="ORF">H0266_06805</name>
</gene>
<dbReference type="SMART" id="SM00382">
    <property type="entry name" value="AAA"/>
    <property type="match status" value="2"/>
</dbReference>
<keyword evidence="6" id="KW-1185">Reference proteome</keyword>
<dbReference type="Proteomes" id="UP000571017">
    <property type="component" value="Unassembled WGS sequence"/>
</dbReference>
<feature type="domain" description="ABC transporter" evidence="4">
    <location>
        <begin position="4"/>
        <end position="477"/>
    </location>
</feature>
<dbReference type="InterPro" id="IPR051309">
    <property type="entry name" value="ABCF_ATPase"/>
</dbReference>
<proteinExistence type="predicted"/>
<reference evidence="5 6" key="1">
    <citation type="journal article" date="2004" name="Extremophiles">
        <title>Halobacillus locisalis sp. nov., a halophilic bacterium isolated from a marine solar saltern of the Yellow Sea in Korea.</title>
        <authorList>
            <person name="Yoon J.H."/>
            <person name="Kang K.H."/>
            <person name="Oh T.K."/>
            <person name="Park Y.H."/>
        </authorList>
    </citation>
    <scope>NUCLEOTIDE SEQUENCE [LARGE SCALE GENOMIC DNA]</scope>
    <source>
        <strain evidence="5 6">KCTC 3788</strain>
    </source>
</reference>
<keyword evidence="2 5" id="KW-0067">ATP-binding</keyword>
<dbReference type="InterPro" id="IPR017871">
    <property type="entry name" value="ABC_transporter-like_CS"/>
</dbReference>
<keyword evidence="1" id="KW-0547">Nucleotide-binding</keyword>
<accession>A0A838CRW9</accession>
<organism evidence="5 6">
    <name type="scientific">Halobacillus locisalis</name>
    <dbReference type="NCBI Taxonomy" id="220753"/>
    <lineage>
        <taxon>Bacteria</taxon>
        <taxon>Bacillati</taxon>
        <taxon>Bacillota</taxon>
        <taxon>Bacilli</taxon>
        <taxon>Bacillales</taxon>
        <taxon>Bacillaceae</taxon>
        <taxon>Halobacillus</taxon>
    </lineage>
</organism>
<dbReference type="SUPFAM" id="SSF52540">
    <property type="entry name" value="P-loop containing nucleoside triphosphate hydrolases"/>
    <property type="match status" value="2"/>
</dbReference>
<sequence>MLLMKAINIDYSIADRTLLKIPELSIHKGDRIGLVGKNGQGKTLLLHYLLGELEGSPQVDWWTQVSWLKQLEGRKDKGKSGGEQTLERLDQIFKENHPLLFLDEPTNNLDWNHIEQLEHQLSTHEGAYVVVSHDRMLLDHVCDQIWELDQGKLTVYNGDYSFYEHAKEQEKRQQQKKYEQYIQEKKRLEERARQKNDQSKKMRKPPKRMGNSEWQLGKNKAATKQGKVERVSKTLEQRLQRLEKVEKPFEWHQVNMGDGQTEEVHSKVLAILKDEIVQAGHKRLFQIDHATIETSKKIALIGANGSGKTTLVHHMLNKKDSLFKKGIEIGYFNQNVESLPEEEGVYHFVSKDSPLQESTIRMILARLSFNEEDMNKRIAVLSGGERVKLALARLLTRKAHMLILDEPTNHLDIEAAKALEELVRAYPGTILFVSHDRTFVDRTADHLWVVENQELTHFSGTLKEWQEPKPRQTDEYDQLTLQNRLTELISRISVLSPGEDKEELERQYQVTLQQLKESK</sequence>
<evidence type="ECO:0000256" key="3">
    <source>
        <dbReference type="SAM" id="MobiDB-lite"/>
    </source>
</evidence>
<dbReference type="PANTHER" id="PTHR42855:SF2">
    <property type="entry name" value="DRUG RESISTANCE ABC TRANSPORTER,ATP-BINDING PROTEIN"/>
    <property type="match status" value="1"/>
</dbReference>
<dbReference type="AlphaFoldDB" id="A0A838CRW9"/>
<dbReference type="InterPro" id="IPR003593">
    <property type="entry name" value="AAA+_ATPase"/>
</dbReference>
<dbReference type="PROSITE" id="PS50893">
    <property type="entry name" value="ABC_TRANSPORTER_2"/>
    <property type="match status" value="1"/>
</dbReference>
<dbReference type="GO" id="GO:0005524">
    <property type="term" value="F:ATP binding"/>
    <property type="evidence" value="ECO:0007669"/>
    <property type="project" value="UniProtKB-KW"/>
</dbReference>